<name>A0A820UN63_9BILA</name>
<organism evidence="1 2">
    <name type="scientific">Rotaria magnacalcarata</name>
    <dbReference type="NCBI Taxonomy" id="392030"/>
    <lineage>
        <taxon>Eukaryota</taxon>
        <taxon>Metazoa</taxon>
        <taxon>Spiralia</taxon>
        <taxon>Gnathifera</taxon>
        <taxon>Rotifera</taxon>
        <taxon>Eurotatoria</taxon>
        <taxon>Bdelloidea</taxon>
        <taxon>Philodinida</taxon>
        <taxon>Philodinidae</taxon>
        <taxon>Rotaria</taxon>
    </lineage>
</organism>
<dbReference type="Proteomes" id="UP000663866">
    <property type="component" value="Unassembled WGS sequence"/>
</dbReference>
<sequence length="82" mass="8994">MPLLCMSGNRTLCCGLCKTNGRILKFQSKRSSSKLGDFGIVNIVQEATPIASDLEFIQSDLNDQTPAVEQLTEQTAQVFDDI</sequence>
<keyword evidence="2" id="KW-1185">Reference proteome</keyword>
<evidence type="ECO:0000313" key="1">
    <source>
        <dbReference type="EMBL" id="CAF4487004.1"/>
    </source>
</evidence>
<dbReference type="AlphaFoldDB" id="A0A820UN63"/>
<dbReference type="EMBL" id="CAJOBG010051384">
    <property type="protein sequence ID" value="CAF4487004.1"/>
    <property type="molecule type" value="Genomic_DNA"/>
</dbReference>
<gene>
    <name evidence="1" type="ORF">OVN521_LOCUS39977</name>
</gene>
<proteinExistence type="predicted"/>
<reference evidence="1" key="1">
    <citation type="submission" date="2021-02" db="EMBL/GenBank/DDBJ databases">
        <authorList>
            <person name="Nowell W R."/>
        </authorList>
    </citation>
    <scope>NUCLEOTIDE SEQUENCE</scope>
</reference>
<accession>A0A820UN63</accession>
<protein>
    <submittedName>
        <fullName evidence="1">Uncharacterized protein</fullName>
    </submittedName>
</protein>
<feature type="non-terminal residue" evidence="1">
    <location>
        <position position="1"/>
    </location>
</feature>
<evidence type="ECO:0000313" key="2">
    <source>
        <dbReference type="Proteomes" id="UP000663866"/>
    </source>
</evidence>
<comment type="caution">
    <text evidence="1">The sequence shown here is derived from an EMBL/GenBank/DDBJ whole genome shotgun (WGS) entry which is preliminary data.</text>
</comment>